<dbReference type="GeneTree" id="ENSGT00940000157853"/>
<keyword evidence="10 13" id="KW-1133">Transmembrane helix</keyword>
<feature type="transmembrane region" description="Helical" evidence="13">
    <location>
        <begin position="628"/>
        <end position="650"/>
    </location>
</feature>
<evidence type="ECO:0000313" key="16">
    <source>
        <dbReference type="Proteomes" id="UP000265100"/>
    </source>
</evidence>
<organism evidence="15 16">
    <name type="scientific">Astatotilapia calliptera</name>
    <name type="common">Eastern happy</name>
    <name type="synonym">Chromis callipterus</name>
    <dbReference type="NCBI Taxonomy" id="8154"/>
    <lineage>
        <taxon>Eukaryota</taxon>
        <taxon>Metazoa</taxon>
        <taxon>Chordata</taxon>
        <taxon>Craniata</taxon>
        <taxon>Vertebrata</taxon>
        <taxon>Euteleostomi</taxon>
        <taxon>Actinopterygii</taxon>
        <taxon>Neopterygii</taxon>
        <taxon>Teleostei</taxon>
        <taxon>Neoteleostei</taxon>
        <taxon>Acanthomorphata</taxon>
        <taxon>Ovalentaria</taxon>
        <taxon>Cichlomorphae</taxon>
        <taxon>Cichliformes</taxon>
        <taxon>Cichlidae</taxon>
        <taxon>African cichlids</taxon>
        <taxon>Pseudocrenilabrinae</taxon>
        <taxon>Haplochromini</taxon>
        <taxon>Astatotilapia</taxon>
    </lineage>
</organism>
<feature type="transmembrane region" description="Helical" evidence="13">
    <location>
        <begin position="545"/>
        <end position="567"/>
    </location>
</feature>
<evidence type="ECO:0000256" key="8">
    <source>
        <dbReference type="ARBA" id="ARBA00022840"/>
    </source>
</evidence>
<dbReference type="PROSITE" id="PS50893">
    <property type="entry name" value="ABC_TRANSPORTER_2"/>
    <property type="match status" value="1"/>
</dbReference>
<dbReference type="InterPro" id="IPR050352">
    <property type="entry name" value="ABCG_transporters"/>
</dbReference>
<evidence type="ECO:0000256" key="4">
    <source>
        <dbReference type="ARBA" id="ARBA00022448"/>
    </source>
</evidence>
<dbReference type="GO" id="GO:0012505">
    <property type="term" value="C:endomembrane system"/>
    <property type="evidence" value="ECO:0007669"/>
    <property type="project" value="UniProtKB-SubCell"/>
</dbReference>
<feature type="region of interest" description="Disordered" evidence="12">
    <location>
        <begin position="1"/>
        <end position="25"/>
    </location>
</feature>
<dbReference type="GO" id="GO:0034041">
    <property type="term" value="F:ABC-type sterol transporter activity"/>
    <property type="evidence" value="ECO:0007669"/>
    <property type="project" value="TreeGrafter"/>
</dbReference>
<dbReference type="GO" id="GO:0005886">
    <property type="term" value="C:plasma membrane"/>
    <property type="evidence" value="ECO:0007669"/>
    <property type="project" value="UniProtKB-SubCell"/>
</dbReference>
<dbReference type="Pfam" id="PF01061">
    <property type="entry name" value="ABC2_membrane"/>
    <property type="match status" value="1"/>
</dbReference>
<evidence type="ECO:0000256" key="1">
    <source>
        <dbReference type="ARBA" id="ARBA00004127"/>
    </source>
</evidence>
<feature type="transmembrane region" description="Helical" evidence="13">
    <location>
        <begin position="516"/>
        <end position="539"/>
    </location>
</feature>
<dbReference type="PANTHER" id="PTHR48041:SF75">
    <property type="entry name" value="ATP-BINDING CASSETTE SUB-FAMILY G MEMBER 4"/>
    <property type="match status" value="1"/>
</dbReference>
<dbReference type="InterPro" id="IPR003593">
    <property type="entry name" value="AAA+_ATPase"/>
</dbReference>
<dbReference type="GO" id="GO:0016887">
    <property type="term" value="F:ATP hydrolysis activity"/>
    <property type="evidence" value="ECO:0007669"/>
    <property type="project" value="InterPro"/>
</dbReference>
<sequence length="658" mass="74009">MAEKTIEQGSVSIPMEETKLHGGAPQEAPLLTHLKKVENHITEAQRFSHLPRRSAVDLEFNELSYTIREGPWWRRRDKLTRERCEKHNLVGKGYKALLKCLSGRFNSRELIGIMGPSGAGKSTLMNILAGYRETGMKGTILVNGRPRDLRTFRKMSCYIMQDDMLLPHLTAREAMMVSANLKLNESMQVKKELVDEILTALGLQECAQTRTISLSGGQCKRLAIALELVNNPPVMFFDEPTSGLDSASCFQVVSLMKSLAQGGRTIICTIHQPSAKLFEMFDKLYILSQGQCIYKGTVPYLIPYLKNLGLHCPTYHNPADFIIEVASGEYGDLNPVLFDAVQGGLCSEEGKKNSRDKTDSSCPSQCHSDTGTLEKHSFATSTFTQFCILFKRTFITICRDTVLTHLRVMSHLSIGVLIGLLYLKIGNDASKVFNNTGFLFFSMLFLMFAALMPTVLTFPLEMSVFVREHLNYWYSLKAYYLAKTMADIPFQVICPIMYCSIVYWMTEQPAEVGRYLLFMALSTSTALVAQSLGLLIGAASTSLQVATFVGPVTAIPVLLFSGFFVNFDTIPKYLQWSSYVSYVRYGFEGVILSIYGMNRSELECPDPVCKFQKPEEVLQLLDVEDAKLYVDFMVLGVFFLILRLATYLVLRYKVKSER</sequence>
<dbReference type="RefSeq" id="XP_026038324.1">
    <property type="nucleotide sequence ID" value="XM_026182539.1"/>
</dbReference>
<dbReference type="CDD" id="cd03213">
    <property type="entry name" value="ABCG_EPDR"/>
    <property type="match status" value="1"/>
</dbReference>
<dbReference type="FunFam" id="3.40.50.300:FF:000267">
    <property type="entry name" value="ATP-binding cassette, sub-family G (WHITE), member 1"/>
    <property type="match status" value="1"/>
</dbReference>
<name>A0AAX7TSU3_ASTCA</name>
<keyword evidence="11 13" id="KW-0472">Membrane</keyword>
<evidence type="ECO:0000256" key="12">
    <source>
        <dbReference type="SAM" id="MobiDB-lite"/>
    </source>
</evidence>
<dbReference type="SUPFAM" id="SSF52540">
    <property type="entry name" value="P-loop containing nucleoside triphosphate hydrolases"/>
    <property type="match status" value="1"/>
</dbReference>
<feature type="domain" description="ABC transporter" evidence="14">
    <location>
        <begin position="74"/>
        <end position="314"/>
    </location>
</feature>
<evidence type="ECO:0000256" key="11">
    <source>
        <dbReference type="ARBA" id="ARBA00023136"/>
    </source>
</evidence>
<evidence type="ECO:0000256" key="7">
    <source>
        <dbReference type="ARBA" id="ARBA00022741"/>
    </source>
</evidence>
<evidence type="ECO:0000256" key="3">
    <source>
        <dbReference type="ARBA" id="ARBA00005814"/>
    </source>
</evidence>
<dbReference type="PANTHER" id="PTHR48041">
    <property type="entry name" value="ABC TRANSPORTER G FAMILY MEMBER 28"/>
    <property type="match status" value="1"/>
</dbReference>
<dbReference type="Pfam" id="PF19055">
    <property type="entry name" value="ABC2_membrane_7"/>
    <property type="match status" value="1"/>
</dbReference>
<evidence type="ECO:0000256" key="6">
    <source>
        <dbReference type="ARBA" id="ARBA00022692"/>
    </source>
</evidence>
<evidence type="ECO:0000256" key="10">
    <source>
        <dbReference type="ARBA" id="ARBA00022989"/>
    </source>
</evidence>
<keyword evidence="8" id="KW-0067">ATP-binding</keyword>
<feature type="transmembrane region" description="Helical" evidence="13">
    <location>
        <begin position="579"/>
        <end position="597"/>
    </location>
</feature>
<keyword evidence="6 13" id="KW-0812">Transmembrane</keyword>
<keyword evidence="4" id="KW-0813">Transport</keyword>
<dbReference type="SMART" id="SM00382">
    <property type="entry name" value="AAA"/>
    <property type="match status" value="1"/>
</dbReference>
<reference evidence="15" key="1">
    <citation type="submission" date="2018-05" db="EMBL/GenBank/DDBJ databases">
        <authorList>
            <person name="Datahose"/>
        </authorList>
    </citation>
    <scope>NUCLEOTIDE SEQUENCE</scope>
</reference>
<dbReference type="Proteomes" id="UP000265100">
    <property type="component" value="Chromosome 10"/>
</dbReference>
<dbReference type="Gene3D" id="3.40.50.300">
    <property type="entry name" value="P-loop containing nucleotide triphosphate hydrolases"/>
    <property type="match status" value="1"/>
</dbReference>
<keyword evidence="7" id="KW-0547">Nucleotide-binding</keyword>
<dbReference type="InterPro" id="IPR043926">
    <property type="entry name" value="ABCG_dom"/>
</dbReference>
<feature type="transmembrane region" description="Helical" evidence="13">
    <location>
        <begin position="480"/>
        <end position="504"/>
    </location>
</feature>
<dbReference type="PROSITE" id="PS00211">
    <property type="entry name" value="ABC_TRANSPORTER_1"/>
    <property type="match status" value="1"/>
</dbReference>
<dbReference type="CTD" id="564842"/>
<evidence type="ECO:0000259" key="14">
    <source>
        <dbReference type="PROSITE" id="PS50893"/>
    </source>
</evidence>
<accession>A0AAX7TSU3</accession>
<dbReference type="GO" id="GO:0005524">
    <property type="term" value="F:ATP binding"/>
    <property type="evidence" value="ECO:0007669"/>
    <property type="project" value="UniProtKB-KW"/>
</dbReference>
<proteinExistence type="inferred from homology"/>
<keyword evidence="9" id="KW-1278">Translocase</keyword>
<keyword evidence="16" id="KW-1185">Reference proteome</keyword>
<dbReference type="AlphaFoldDB" id="A0AAX7TSU3"/>
<dbReference type="GO" id="GO:0042632">
    <property type="term" value="P:cholesterol homeostasis"/>
    <property type="evidence" value="ECO:0007669"/>
    <property type="project" value="TreeGrafter"/>
</dbReference>
<dbReference type="InterPro" id="IPR013525">
    <property type="entry name" value="ABC2_TM"/>
</dbReference>
<comment type="subcellular location">
    <subcellularLocation>
        <location evidence="2">Cell membrane</location>
    </subcellularLocation>
    <subcellularLocation>
        <location evidence="1">Endomembrane system</location>
        <topology evidence="1">Multi-pass membrane protein</topology>
    </subcellularLocation>
</comment>
<dbReference type="Pfam" id="PF00005">
    <property type="entry name" value="ABC_tran"/>
    <property type="match status" value="1"/>
</dbReference>
<dbReference type="InterPro" id="IPR027417">
    <property type="entry name" value="P-loop_NTPase"/>
</dbReference>
<evidence type="ECO:0000313" key="15">
    <source>
        <dbReference type="Ensembl" id="ENSACLP00000060044.1"/>
    </source>
</evidence>
<dbReference type="Ensembl" id="ENSACLT00000073912.1">
    <property type="protein sequence ID" value="ENSACLP00000060044.1"/>
    <property type="gene ID" value="ENSACLG00000015038.2"/>
</dbReference>
<feature type="transmembrane region" description="Helical" evidence="13">
    <location>
        <begin position="408"/>
        <end position="425"/>
    </location>
</feature>
<reference evidence="15" key="3">
    <citation type="submission" date="2025-09" db="UniProtKB">
        <authorList>
            <consortium name="Ensembl"/>
        </authorList>
    </citation>
    <scope>IDENTIFICATION</scope>
</reference>
<dbReference type="InterPro" id="IPR017871">
    <property type="entry name" value="ABC_transporter-like_CS"/>
</dbReference>
<dbReference type="GeneID" id="113030816"/>
<protein>
    <recommendedName>
        <fullName evidence="14">ABC transporter domain-containing protein</fullName>
    </recommendedName>
</protein>
<reference evidence="15" key="2">
    <citation type="submission" date="2025-08" db="UniProtKB">
        <authorList>
            <consortium name="Ensembl"/>
        </authorList>
    </citation>
    <scope>IDENTIFICATION</scope>
</reference>
<evidence type="ECO:0000256" key="9">
    <source>
        <dbReference type="ARBA" id="ARBA00022967"/>
    </source>
</evidence>
<evidence type="ECO:0000256" key="13">
    <source>
        <dbReference type="SAM" id="Phobius"/>
    </source>
</evidence>
<evidence type="ECO:0000256" key="5">
    <source>
        <dbReference type="ARBA" id="ARBA00022475"/>
    </source>
</evidence>
<dbReference type="GO" id="GO:0033344">
    <property type="term" value="P:cholesterol efflux"/>
    <property type="evidence" value="ECO:0007669"/>
    <property type="project" value="UniProtKB-ARBA"/>
</dbReference>
<dbReference type="InterPro" id="IPR003439">
    <property type="entry name" value="ABC_transporter-like_ATP-bd"/>
</dbReference>
<comment type="similarity">
    <text evidence="3">Belongs to the ABC transporter superfamily. ABCG family. Eye pigment precursor importer (TC 3.A.1.204) subfamily.</text>
</comment>
<feature type="transmembrane region" description="Helical" evidence="13">
    <location>
        <begin position="437"/>
        <end position="460"/>
    </location>
</feature>
<keyword evidence="5" id="KW-1003">Cell membrane</keyword>
<evidence type="ECO:0000256" key="2">
    <source>
        <dbReference type="ARBA" id="ARBA00004236"/>
    </source>
</evidence>